<dbReference type="AlphaFoldDB" id="A0A7I7UCB9"/>
<keyword evidence="4" id="KW-1185">Reference proteome</keyword>
<dbReference type="Proteomes" id="UP000467252">
    <property type="component" value="Chromosome"/>
</dbReference>
<name>A0A7I7UCB9_MYCPV</name>
<feature type="domain" description="CDGP" evidence="2">
    <location>
        <begin position="32"/>
        <end position="99"/>
    </location>
</feature>
<evidence type="ECO:0000313" key="3">
    <source>
        <dbReference type="EMBL" id="BBY78887.1"/>
    </source>
</evidence>
<organism evidence="3 4">
    <name type="scientific">Mycolicibacterium pulveris</name>
    <name type="common">Mycobacterium pulveris</name>
    <dbReference type="NCBI Taxonomy" id="36813"/>
    <lineage>
        <taxon>Bacteria</taxon>
        <taxon>Bacillati</taxon>
        <taxon>Actinomycetota</taxon>
        <taxon>Actinomycetes</taxon>
        <taxon>Mycobacteriales</taxon>
        <taxon>Mycobacteriaceae</taxon>
        <taxon>Mycolicibacterium</taxon>
    </lineage>
</organism>
<evidence type="ECO:0000313" key="4">
    <source>
        <dbReference type="Proteomes" id="UP000467252"/>
    </source>
</evidence>
<keyword evidence="1" id="KW-0732">Signal</keyword>
<feature type="chain" id="PRO_5039431796" description="CDGP domain-containing protein" evidence="1">
    <location>
        <begin position="32"/>
        <end position="99"/>
    </location>
</feature>
<dbReference type="Pfam" id="PF24238">
    <property type="entry name" value="CDGP"/>
    <property type="match status" value="1"/>
</dbReference>
<gene>
    <name evidence="3" type="ORF">MPUL_00450</name>
</gene>
<dbReference type="RefSeq" id="WP_163896506.1">
    <property type="nucleotide sequence ID" value="NZ_AP022599.1"/>
</dbReference>
<feature type="signal peptide" evidence="1">
    <location>
        <begin position="1"/>
        <end position="31"/>
    </location>
</feature>
<dbReference type="EMBL" id="AP022599">
    <property type="protein sequence ID" value="BBY78887.1"/>
    <property type="molecule type" value="Genomic_DNA"/>
</dbReference>
<protein>
    <recommendedName>
        <fullName evidence="2">CDGP domain-containing protein</fullName>
    </recommendedName>
</protein>
<evidence type="ECO:0000259" key="2">
    <source>
        <dbReference type="Pfam" id="PF24238"/>
    </source>
</evidence>
<reference evidence="3 4" key="1">
    <citation type="journal article" date="2019" name="Emerg. Microbes Infect.">
        <title>Comprehensive subspecies identification of 175 nontuberculous mycobacteria species based on 7547 genomic profiles.</title>
        <authorList>
            <person name="Matsumoto Y."/>
            <person name="Kinjo T."/>
            <person name="Motooka D."/>
            <person name="Nabeya D."/>
            <person name="Jung N."/>
            <person name="Uechi K."/>
            <person name="Horii T."/>
            <person name="Iida T."/>
            <person name="Fujita J."/>
            <person name="Nakamura S."/>
        </authorList>
    </citation>
    <scope>NUCLEOTIDE SEQUENCE [LARGE SCALE GENOMIC DNA]</scope>
    <source>
        <strain evidence="3 4">JCM 6370</strain>
    </source>
</reference>
<evidence type="ECO:0000256" key="1">
    <source>
        <dbReference type="SAM" id="SignalP"/>
    </source>
</evidence>
<sequence length="99" mass="10132">MSAGVQMMRLLAVLVLAVAAVGVGTAAPAAAGCQVQPFVTWCDGPIQPDGSWQRCWQNPPSIVNNGAGGGIVINGGQQCNTVLPGQPLDGWGQPPHYIP</sequence>
<dbReference type="InterPro" id="IPR056271">
    <property type="entry name" value="CDGP_dom"/>
</dbReference>
<accession>A0A7I7UCB9</accession>
<proteinExistence type="predicted"/>